<organism evidence="2">
    <name type="scientific">freshwater metagenome</name>
    <dbReference type="NCBI Taxonomy" id="449393"/>
    <lineage>
        <taxon>unclassified sequences</taxon>
        <taxon>metagenomes</taxon>
        <taxon>ecological metagenomes</taxon>
    </lineage>
</organism>
<accession>A0A6J6RVS5</accession>
<proteinExistence type="predicted"/>
<reference evidence="2" key="1">
    <citation type="submission" date="2020-05" db="EMBL/GenBank/DDBJ databases">
        <authorList>
            <person name="Chiriac C."/>
            <person name="Salcher M."/>
            <person name="Ghai R."/>
            <person name="Kavagutti S V."/>
        </authorList>
    </citation>
    <scope>NUCLEOTIDE SEQUENCE</scope>
</reference>
<evidence type="ECO:0000313" key="2">
    <source>
        <dbReference type="EMBL" id="CAB4726489.1"/>
    </source>
</evidence>
<feature type="compositionally biased region" description="Pro residues" evidence="1">
    <location>
        <begin position="123"/>
        <end position="132"/>
    </location>
</feature>
<feature type="region of interest" description="Disordered" evidence="1">
    <location>
        <begin position="120"/>
        <end position="150"/>
    </location>
</feature>
<protein>
    <submittedName>
        <fullName evidence="2">Unannotated protein</fullName>
    </submittedName>
</protein>
<gene>
    <name evidence="2" type="ORF">UFOPK2735_00395</name>
</gene>
<dbReference type="AlphaFoldDB" id="A0A6J6RVS5"/>
<dbReference type="EMBL" id="CAEZYP010000039">
    <property type="protein sequence ID" value="CAB4726489.1"/>
    <property type="molecule type" value="Genomic_DNA"/>
</dbReference>
<sequence length="150" mass="16324">MLRNRRSAVIALCAALFTINYAPAYADPTPTPSPSIDSFKAAQEQYKIDRDAYMNALRDREIKMRAINSTFKFTVDKSTSDAKSAMTTATTPEQKNSITAARRAAIASAIVARESAIAALGPIPTPPLPPQRPSKIAPQGMSDQKDKKKR</sequence>
<name>A0A6J6RVS5_9ZZZZ</name>
<evidence type="ECO:0000256" key="1">
    <source>
        <dbReference type="SAM" id="MobiDB-lite"/>
    </source>
</evidence>